<evidence type="ECO:0000313" key="1">
    <source>
        <dbReference type="EMBL" id="OAT15125.1"/>
    </source>
</evidence>
<accession>A0A1B7HHR3</accession>
<proteinExistence type="predicted"/>
<keyword evidence="2" id="KW-1185">Reference proteome</keyword>
<name>A0A1B7HHR3_9ENTR</name>
<gene>
    <name evidence="1" type="ORF">M979_4074</name>
</gene>
<evidence type="ECO:0000313" key="2">
    <source>
        <dbReference type="Proteomes" id="UP000078286"/>
    </source>
</evidence>
<organism evidence="1 2">
    <name type="scientific">Buttiauxella noackiae ATCC 51607</name>
    <dbReference type="NCBI Taxonomy" id="1354255"/>
    <lineage>
        <taxon>Bacteria</taxon>
        <taxon>Pseudomonadati</taxon>
        <taxon>Pseudomonadota</taxon>
        <taxon>Gammaproteobacteria</taxon>
        <taxon>Enterobacterales</taxon>
        <taxon>Enterobacteriaceae</taxon>
        <taxon>Buttiauxella</taxon>
    </lineage>
</organism>
<dbReference type="EMBL" id="LXEO01000065">
    <property type="protein sequence ID" value="OAT15125.1"/>
    <property type="molecule type" value="Genomic_DNA"/>
</dbReference>
<dbReference type="PATRIC" id="fig|1354255.3.peg.4191"/>
<dbReference type="AlphaFoldDB" id="A0A1B7HHR3"/>
<dbReference type="Proteomes" id="UP000078286">
    <property type="component" value="Unassembled WGS sequence"/>
</dbReference>
<reference evidence="1 2" key="1">
    <citation type="submission" date="2016-04" db="EMBL/GenBank/DDBJ databases">
        <title>ATOL: Assembling a taxonomically balanced genome-scale reconstruction of the evolutionary history of the Enterobacteriaceae.</title>
        <authorList>
            <person name="Plunkett G.III."/>
            <person name="Neeno-Eckwall E.C."/>
            <person name="Glasner J.D."/>
            <person name="Perna N.T."/>
        </authorList>
    </citation>
    <scope>NUCLEOTIDE SEQUENCE [LARGE SCALE GENOMIC DNA]</scope>
    <source>
        <strain evidence="1 2">ATCC 51607</strain>
    </source>
</reference>
<protein>
    <submittedName>
        <fullName evidence="1">Uncharacterized protein</fullName>
    </submittedName>
</protein>
<comment type="caution">
    <text evidence="1">The sequence shown here is derived from an EMBL/GenBank/DDBJ whole genome shotgun (WGS) entry which is preliminary data.</text>
</comment>
<sequence>MIPFQGTAPEGIDAFIDGLIAQANKEQDRYEQQIDLAQDVSQREREAARCWHDLTHLLGHASEEELSLTGADELADMQIRFPAFLLATHYWEGGWLMDMAAIDNI</sequence>